<evidence type="ECO:0008006" key="5">
    <source>
        <dbReference type="Google" id="ProtNLM"/>
    </source>
</evidence>
<dbReference type="Proteomes" id="UP000681340">
    <property type="component" value="Unassembled WGS sequence"/>
</dbReference>
<proteinExistence type="predicted"/>
<dbReference type="NCBIfam" id="NF038083">
    <property type="entry name" value="CU044_5270_fam"/>
    <property type="match status" value="1"/>
</dbReference>
<evidence type="ECO:0000256" key="1">
    <source>
        <dbReference type="SAM" id="MobiDB-lite"/>
    </source>
</evidence>
<dbReference type="EMBL" id="BOQL01000066">
    <property type="protein sequence ID" value="GIM77108.1"/>
    <property type="molecule type" value="Genomic_DNA"/>
</dbReference>
<name>A0A919SU50_9ACTN</name>
<feature type="transmembrane region" description="Helical" evidence="2">
    <location>
        <begin position="46"/>
        <end position="68"/>
    </location>
</feature>
<evidence type="ECO:0000256" key="2">
    <source>
        <dbReference type="SAM" id="Phobius"/>
    </source>
</evidence>
<gene>
    <name evidence="3" type="ORF">Aau02nite_74210</name>
</gene>
<feature type="region of interest" description="Disordered" evidence="1">
    <location>
        <begin position="1"/>
        <end position="21"/>
    </location>
</feature>
<dbReference type="RefSeq" id="WP_212993257.1">
    <property type="nucleotide sequence ID" value="NZ_BAABEA010000047.1"/>
</dbReference>
<keyword evidence="2" id="KW-1133">Transmembrane helix</keyword>
<accession>A0A919SU50</accession>
<dbReference type="AlphaFoldDB" id="A0A919SU50"/>
<protein>
    <recommendedName>
        <fullName evidence="5">CU044_5270 family protein</fullName>
    </recommendedName>
</protein>
<sequence>MDEMIRALLSEPPPSTGATTDARRRLTDEIAGSRAARPSRTTWRRFAGVAVAAAVAVGIAAGSIAAIAPEGTRPGPTATAPELLLAAAHQAAAKPAGTGRYWRVQIVRKSGAGVRGRAGGETFDVGRRHVADVWQPRNPEDGTWLGSQNLGAYPWSATDRAAWERAGSPTEFETFVDPPTGARYVTLSTRPEAGRLQRVESGFRIEVFNLYDPFELARLPAEPDALRAAALDDLRRNGRDPGDLGVYVMMTELLTFAPATPELRAAAFTVLSRVPGVRNVGIREDATGRQGIGISYLADDWIILNPRDYTFLGFGSQATDGTPETATSMLKAEWTDSEPVPPALS</sequence>
<dbReference type="InterPro" id="IPR047789">
    <property type="entry name" value="CU044_5270-like"/>
</dbReference>
<comment type="caution">
    <text evidence="3">The sequence shown here is derived from an EMBL/GenBank/DDBJ whole genome shotgun (WGS) entry which is preliminary data.</text>
</comment>
<organism evidence="3 4">
    <name type="scientific">Actinoplanes auranticolor</name>
    <dbReference type="NCBI Taxonomy" id="47988"/>
    <lineage>
        <taxon>Bacteria</taxon>
        <taxon>Bacillati</taxon>
        <taxon>Actinomycetota</taxon>
        <taxon>Actinomycetes</taxon>
        <taxon>Micromonosporales</taxon>
        <taxon>Micromonosporaceae</taxon>
        <taxon>Actinoplanes</taxon>
    </lineage>
</organism>
<evidence type="ECO:0000313" key="4">
    <source>
        <dbReference type="Proteomes" id="UP000681340"/>
    </source>
</evidence>
<reference evidence="3" key="1">
    <citation type="submission" date="2021-03" db="EMBL/GenBank/DDBJ databases">
        <title>Whole genome shotgun sequence of Actinoplanes auranticolor NBRC 12245.</title>
        <authorList>
            <person name="Komaki H."/>
            <person name="Tamura T."/>
        </authorList>
    </citation>
    <scope>NUCLEOTIDE SEQUENCE</scope>
    <source>
        <strain evidence="3">NBRC 12245</strain>
    </source>
</reference>
<keyword evidence="2" id="KW-0472">Membrane</keyword>
<keyword evidence="4" id="KW-1185">Reference proteome</keyword>
<keyword evidence="2" id="KW-0812">Transmembrane</keyword>
<evidence type="ECO:0000313" key="3">
    <source>
        <dbReference type="EMBL" id="GIM77108.1"/>
    </source>
</evidence>